<sequence>MHEMRRLSWQLAHVQRHLARPRYDLGKKRYFDGKIGIWPIVELAVVQRALKNRAKGAPITKNISMTRATYTKMPREKQDNTGPHVQDDNADIVEAGQKVLGTVIACKGGNNYIIPRSRKFHMRHGISPIALPVADSAVAEHYRHLRQLQCVA</sequence>
<protein>
    <submittedName>
        <fullName evidence="1">Uncharacterized protein</fullName>
    </submittedName>
</protein>
<organism evidence="1 2">
    <name type="scientific">Phytophthora palmivora</name>
    <dbReference type="NCBI Taxonomy" id="4796"/>
    <lineage>
        <taxon>Eukaryota</taxon>
        <taxon>Sar</taxon>
        <taxon>Stramenopiles</taxon>
        <taxon>Oomycota</taxon>
        <taxon>Peronosporomycetes</taxon>
        <taxon>Peronosporales</taxon>
        <taxon>Peronosporaceae</taxon>
        <taxon>Phytophthora</taxon>
    </lineage>
</organism>
<gene>
    <name evidence="1" type="ORF">PHPALM_14134</name>
</gene>
<dbReference type="EMBL" id="NCKW01007846">
    <property type="protein sequence ID" value="POM69569.1"/>
    <property type="molecule type" value="Genomic_DNA"/>
</dbReference>
<proteinExistence type="predicted"/>
<dbReference type="Proteomes" id="UP000237271">
    <property type="component" value="Unassembled WGS sequence"/>
</dbReference>
<dbReference type="OrthoDB" id="112314at2759"/>
<dbReference type="PANTHER" id="PTHR47169:SF2">
    <property type="entry name" value="OS01G0541250 PROTEIN"/>
    <property type="match status" value="1"/>
</dbReference>
<evidence type="ECO:0000313" key="2">
    <source>
        <dbReference type="Proteomes" id="UP000237271"/>
    </source>
</evidence>
<dbReference type="AlphaFoldDB" id="A0A2P4XVT2"/>
<comment type="caution">
    <text evidence="1">The sequence shown here is derived from an EMBL/GenBank/DDBJ whole genome shotgun (WGS) entry which is preliminary data.</text>
</comment>
<reference evidence="1 2" key="1">
    <citation type="journal article" date="2017" name="Genome Biol. Evol.">
        <title>Phytophthora megakarya and P. palmivora, closely related causal agents of cacao black pod rot, underwent increases in genome sizes and gene numbers by different mechanisms.</title>
        <authorList>
            <person name="Ali S.S."/>
            <person name="Shao J."/>
            <person name="Lary D.J."/>
            <person name="Kronmiller B."/>
            <person name="Shen D."/>
            <person name="Strem M.D."/>
            <person name="Amoako-Attah I."/>
            <person name="Akrofi A.Y."/>
            <person name="Begoude B.A."/>
            <person name="Ten Hoopen G.M."/>
            <person name="Coulibaly K."/>
            <person name="Kebe B.I."/>
            <person name="Melnick R.L."/>
            <person name="Guiltinan M.J."/>
            <person name="Tyler B.M."/>
            <person name="Meinhardt L.W."/>
            <person name="Bailey B.A."/>
        </authorList>
    </citation>
    <scope>NUCLEOTIDE SEQUENCE [LARGE SCALE GENOMIC DNA]</scope>
    <source>
        <strain evidence="2">sbr112.9</strain>
    </source>
</reference>
<keyword evidence="2" id="KW-1185">Reference proteome</keyword>
<accession>A0A2P4XVT2</accession>
<name>A0A2P4XVT2_9STRA</name>
<evidence type="ECO:0000313" key="1">
    <source>
        <dbReference type="EMBL" id="POM69569.1"/>
    </source>
</evidence>
<dbReference type="PANTHER" id="PTHR47169">
    <property type="entry name" value="OS01G0541250 PROTEIN"/>
    <property type="match status" value="1"/>
</dbReference>